<dbReference type="Proteomes" id="UP000030428">
    <property type="component" value="Unassembled WGS sequence"/>
</dbReference>
<comment type="caution">
    <text evidence="2">The sequence shown here is derived from an EMBL/GenBank/DDBJ whole genome shotgun (WGS) entry which is preliminary data.</text>
</comment>
<reference evidence="2 3" key="1">
    <citation type="journal article" date="2016" name="Front. Microbiol.">
        <title>Single-Cell (Meta-)Genomics of a Dimorphic Candidatus Thiomargarita nelsonii Reveals Genomic Plasticity.</title>
        <authorList>
            <person name="Flood B.E."/>
            <person name="Fliss P."/>
            <person name="Jones D.S."/>
            <person name="Dick G.J."/>
            <person name="Jain S."/>
            <person name="Kaster A.K."/>
            <person name="Winkel M."/>
            <person name="Mussmann M."/>
            <person name="Bailey J."/>
        </authorList>
    </citation>
    <scope>NUCLEOTIDE SEQUENCE [LARGE SCALE GENOMIC DNA]</scope>
    <source>
        <strain evidence="2">Hydrate Ridge</strain>
    </source>
</reference>
<keyword evidence="1" id="KW-0812">Transmembrane</keyword>
<feature type="transmembrane region" description="Helical" evidence="1">
    <location>
        <begin position="58"/>
        <end position="77"/>
    </location>
</feature>
<proteinExistence type="predicted"/>
<sequence length="309" mass="35743">MNTIIQDQLTPKQLDRLAAQRQIYSDVKTIQAVYMILSVPCVIVWSLLIVFIPELTSYAALWGITVTLLGIVIFTPWQNSLKQQAAKIQELFDCDVLQLKCSEMKVSRKPDTETIVEASSKFRRKEPEYVSLKNWYPVSVGKLPIALARLVCQRTNCWWDAKLRRRYAMAIIIVVIILTIFVFLLSLIGGFSLDKFILAVLTPLMPIILLGTQHYIENTQSATLLDDLKESTEKLWEQAISGKITLKILETESRELQDEIYHHRCKSPLIFDWIYRIFRNPHEEQMNKGADSLIEEALKSQKVWQKKFP</sequence>
<dbReference type="InterPro" id="IPR049920">
    <property type="entry name" value="IK1_05631-like"/>
</dbReference>
<feature type="transmembrane region" description="Helical" evidence="1">
    <location>
        <begin position="167"/>
        <end position="190"/>
    </location>
</feature>
<name>A0A0A6RYT6_9GAMM</name>
<dbReference type="EMBL" id="JSZA02000050">
    <property type="protein sequence ID" value="KHD09056.1"/>
    <property type="molecule type" value="Genomic_DNA"/>
</dbReference>
<accession>A0A0A6RYT6</accession>
<evidence type="ECO:0000313" key="2">
    <source>
        <dbReference type="EMBL" id="KHD09056.1"/>
    </source>
</evidence>
<evidence type="ECO:0000256" key="1">
    <source>
        <dbReference type="SAM" id="Phobius"/>
    </source>
</evidence>
<keyword evidence="3" id="KW-1185">Reference proteome</keyword>
<evidence type="ECO:0000313" key="3">
    <source>
        <dbReference type="Proteomes" id="UP000030428"/>
    </source>
</evidence>
<dbReference type="AlphaFoldDB" id="A0A0A6RYT6"/>
<protein>
    <submittedName>
        <fullName evidence="2">Uncharacterized protein</fullName>
    </submittedName>
</protein>
<gene>
    <name evidence="2" type="ORF">PN36_14585</name>
</gene>
<organism evidence="2 3">
    <name type="scientific">Candidatus Thiomargarita nelsonii</name>
    <dbReference type="NCBI Taxonomy" id="1003181"/>
    <lineage>
        <taxon>Bacteria</taxon>
        <taxon>Pseudomonadati</taxon>
        <taxon>Pseudomonadota</taxon>
        <taxon>Gammaproteobacteria</taxon>
        <taxon>Thiotrichales</taxon>
        <taxon>Thiotrichaceae</taxon>
        <taxon>Thiomargarita</taxon>
    </lineage>
</organism>
<dbReference type="Pfam" id="PF18159">
    <property type="entry name" value="S_4TM"/>
    <property type="match status" value="1"/>
</dbReference>
<feature type="transmembrane region" description="Helical" evidence="1">
    <location>
        <begin position="32"/>
        <end position="52"/>
    </location>
</feature>
<keyword evidence="1" id="KW-1133">Transmembrane helix</keyword>
<keyword evidence="1" id="KW-0472">Membrane</keyword>